<dbReference type="GeneID" id="32205146"/>
<reference evidence="1 2" key="1">
    <citation type="journal article" date="2016" name="Stand. Genomic Sci.">
        <title>Complete genome sequence of the Antarctic Halorubrum lacusprofundi type strain ACAM 34.</title>
        <authorList>
            <person name="Anderson I.J."/>
            <person name="DasSarma P."/>
            <person name="Lucas S."/>
            <person name="Copeland A."/>
            <person name="Lapidus A."/>
            <person name="Del Rio T.G."/>
            <person name="Tice H."/>
            <person name="Dalin E."/>
            <person name="Bruce D.C."/>
            <person name="Goodwin L."/>
            <person name="Pitluck S."/>
            <person name="Sims D."/>
            <person name="Brettin T.S."/>
            <person name="Detter J.C."/>
            <person name="Han C.S."/>
            <person name="Larimer F."/>
            <person name="Hauser L."/>
            <person name="Land M."/>
            <person name="Ivanova N."/>
            <person name="Richardson P."/>
            <person name="Cavicchioli R."/>
            <person name="DasSarma S."/>
            <person name="Woese C.R."/>
            <person name="Kyrpides N.C."/>
        </authorList>
    </citation>
    <scope>NUCLEOTIDE SEQUENCE [LARGE SCALE GENOMIC DNA]</scope>
    <source>
        <strain evidence="2">ATCC 49239 / DSM 5036 / JCM 8891 / ACAM 34</strain>
    </source>
</reference>
<proteinExistence type="predicted"/>
<keyword evidence="2" id="KW-1185">Reference proteome</keyword>
<dbReference type="Proteomes" id="UP000000740">
    <property type="component" value="Chromosome 2"/>
</dbReference>
<dbReference type="RefSeq" id="WP_012659198.1">
    <property type="nucleotide sequence ID" value="NC_012028.1"/>
</dbReference>
<dbReference type="AlphaFoldDB" id="B9LVY3"/>
<accession>B9LVY3</accession>
<dbReference type="eggNOG" id="arCOG13003">
    <property type="taxonomic scope" value="Archaea"/>
</dbReference>
<dbReference type="KEGG" id="hla:Hlac_2806"/>
<dbReference type="EMBL" id="CP001366">
    <property type="protein sequence ID" value="ACM58373.1"/>
    <property type="molecule type" value="Genomic_DNA"/>
</dbReference>
<dbReference type="HOGENOM" id="CLU_2204033_0_0_2"/>
<protein>
    <submittedName>
        <fullName evidence="1">Uncharacterized protein</fullName>
    </submittedName>
</protein>
<gene>
    <name evidence="1" type="ordered locus">Hlac_2806</name>
</gene>
<evidence type="ECO:0000313" key="2">
    <source>
        <dbReference type="Proteomes" id="UP000000740"/>
    </source>
</evidence>
<evidence type="ECO:0000313" key="1">
    <source>
        <dbReference type="EMBL" id="ACM58373.1"/>
    </source>
</evidence>
<name>B9LVY3_HALLT</name>
<sequence length="107" mass="12500">MSDSETPTEWSEDSSDTWSHSRLPINLELIGIGDEWDVEVTPLPDDMPWHSVRVNIRNDNKKQEREVAMSYMSEFNDIEFDVREEHPELSEERKVLIAATEAILNLR</sequence>
<organism evidence="1 2">
    <name type="scientific">Halorubrum lacusprofundi (strain ATCC 49239 / DSM 5036 / JCM 8891 / ACAM 34)</name>
    <dbReference type="NCBI Taxonomy" id="416348"/>
    <lineage>
        <taxon>Archaea</taxon>
        <taxon>Methanobacteriati</taxon>
        <taxon>Methanobacteriota</taxon>
        <taxon>Stenosarchaea group</taxon>
        <taxon>Halobacteria</taxon>
        <taxon>Halobacteriales</taxon>
        <taxon>Haloferacaceae</taxon>
        <taxon>Halorubrum</taxon>
    </lineage>
</organism>